<dbReference type="AlphaFoldDB" id="I4E601"/>
<accession>I4E601</accession>
<sequence>MPAQADKARADRAVMKSLFMVKLLGLNIKGVSALRDIFQTAASNS</sequence>
<organism evidence="1">
    <name type="scientific">Neisseria meningitidis alpha522</name>
    <dbReference type="NCBI Taxonomy" id="996307"/>
    <lineage>
        <taxon>Bacteria</taxon>
        <taxon>Pseudomonadati</taxon>
        <taxon>Pseudomonadota</taxon>
        <taxon>Betaproteobacteria</taxon>
        <taxon>Neisseriales</taxon>
        <taxon>Neisseriaceae</taxon>
        <taxon>Neisseria</taxon>
    </lineage>
</organism>
<name>I4E601_NEIME</name>
<gene>
    <name evidence="1" type="ORF">NMALPHA522_1226</name>
</gene>
<evidence type="ECO:0000313" key="1">
    <source>
        <dbReference type="EMBL" id="CCA44767.1"/>
    </source>
</evidence>
<proteinExistence type="predicted"/>
<protein>
    <submittedName>
        <fullName evidence="1">Uncharacterized protein</fullName>
    </submittedName>
</protein>
<dbReference type="EMBL" id="FR845710">
    <property type="protein sequence ID" value="CCA44767.1"/>
    <property type="molecule type" value="Genomic_DNA"/>
</dbReference>
<reference evidence="1" key="1">
    <citation type="submission" date="2011-03" db="EMBL/GenBank/DDBJ databases">
        <title>Draft genome of Neisseria meningitidis strain alpha522.</title>
        <authorList>
            <person name="Schoen C."/>
            <person name="Blom J."/>
        </authorList>
    </citation>
    <scope>NUCLEOTIDE SEQUENCE</scope>
    <source>
        <strain evidence="1">Alpha522</strain>
    </source>
</reference>